<protein>
    <submittedName>
        <fullName evidence="2">Flagellar hook-associated protein 3 FlgL</fullName>
    </submittedName>
</protein>
<comment type="caution">
    <text evidence="2">The sequence shown here is derived from an EMBL/GenBank/DDBJ whole genome shotgun (WGS) entry which is preliminary data.</text>
</comment>
<feature type="domain" description="Flagellin N-terminal" evidence="1">
    <location>
        <begin position="6"/>
        <end position="140"/>
    </location>
</feature>
<dbReference type="PANTHER" id="PTHR42792:SF1">
    <property type="entry name" value="FLAGELLAR HOOK-ASSOCIATED PROTEIN 3"/>
    <property type="match status" value="1"/>
</dbReference>
<dbReference type="NCBIfam" id="TIGR02550">
    <property type="entry name" value="flagell_flgL"/>
    <property type="match status" value="1"/>
</dbReference>
<sequence>MRITQGMLSSNMLRNMSKSYESMGKYQDQLTTGKKISRPSDDPVVAMQGINYRSELTKIGQFQRNIGEVYNWMDSSDAALDKATKAMQRVRELTVQASNDTNGEQSRESIAKEIEQLAGHLRDIGNTQANGKYLFNGTDTLTAPMDARQATDPATGETGEVRLPVNSTPVTIEVSKGIPLQANVDGTKVFGGGNTDEDGRQLFDTLQQLSADLRNPGTHEEELNSYLESIDEHVNTIIDERADLGARMNRRDLVKDRLGTQEIIATRVLSNNEDAEMEKVITNLKTEESVLRAAMGAGARIIQPTLMDFLR</sequence>
<dbReference type="SUPFAM" id="SSF64518">
    <property type="entry name" value="Phase 1 flagellin"/>
    <property type="match status" value="1"/>
</dbReference>
<name>A0A1H3G2L8_9BACI</name>
<dbReference type="Proteomes" id="UP000198647">
    <property type="component" value="Unassembled WGS sequence"/>
</dbReference>
<reference evidence="2 3" key="1">
    <citation type="submission" date="2016-10" db="EMBL/GenBank/DDBJ databases">
        <authorList>
            <person name="Varghese N."/>
            <person name="Submissions S."/>
        </authorList>
    </citation>
    <scope>NUCLEOTIDE SEQUENCE [LARGE SCALE GENOMIC DNA]</scope>
    <source>
        <strain evidence="2 3">DSM 20748</strain>
    </source>
</reference>
<organism evidence="2 3">
    <name type="scientific">Salimicrobium album</name>
    <dbReference type="NCBI Taxonomy" id="50717"/>
    <lineage>
        <taxon>Bacteria</taxon>
        <taxon>Bacillati</taxon>
        <taxon>Bacillota</taxon>
        <taxon>Bacilli</taxon>
        <taxon>Bacillales</taxon>
        <taxon>Bacillaceae</taxon>
        <taxon>Salimicrobium</taxon>
    </lineage>
</organism>
<keyword evidence="2" id="KW-0966">Cell projection</keyword>
<keyword evidence="3" id="KW-1185">Reference proteome</keyword>
<accession>A0A1H3G2L8</accession>
<dbReference type="InterPro" id="IPR001029">
    <property type="entry name" value="Flagellin_N"/>
</dbReference>
<dbReference type="EMBL" id="FNOS01000004">
    <property type="protein sequence ID" value="SDX97466.1"/>
    <property type="molecule type" value="Genomic_DNA"/>
</dbReference>
<evidence type="ECO:0000259" key="1">
    <source>
        <dbReference type="Pfam" id="PF00669"/>
    </source>
</evidence>
<evidence type="ECO:0000313" key="2">
    <source>
        <dbReference type="EMBL" id="SDX97466.1"/>
    </source>
</evidence>
<keyword evidence="2" id="KW-0969">Cilium</keyword>
<dbReference type="Gene3D" id="1.20.1330.10">
    <property type="entry name" value="f41 fragment of flagellin, N-terminal domain"/>
    <property type="match status" value="1"/>
</dbReference>
<keyword evidence="2" id="KW-0282">Flagellum</keyword>
<dbReference type="PANTHER" id="PTHR42792">
    <property type="entry name" value="FLAGELLIN"/>
    <property type="match status" value="1"/>
</dbReference>
<gene>
    <name evidence="2" type="ORF">SAMN04488081_1775</name>
</gene>
<dbReference type="Pfam" id="PF00669">
    <property type="entry name" value="Flagellin_N"/>
    <property type="match status" value="1"/>
</dbReference>
<dbReference type="RefSeq" id="WP_093107236.1">
    <property type="nucleotide sequence ID" value="NZ_FNOS01000004.1"/>
</dbReference>
<evidence type="ECO:0000313" key="3">
    <source>
        <dbReference type="Proteomes" id="UP000198647"/>
    </source>
</evidence>
<dbReference type="InterPro" id="IPR001492">
    <property type="entry name" value="Flagellin"/>
</dbReference>
<proteinExistence type="predicted"/>
<dbReference type="InterPro" id="IPR013384">
    <property type="entry name" value="Flagell_FlgL"/>
</dbReference>